<dbReference type="PANTHER" id="PTHR33204:SF36">
    <property type="entry name" value="TRANSCRIPTIONAL REGULATORY PROTEIN"/>
    <property type="match status" value="1"/>
</dbReference>
<proteinExistence type="predicted"/>
<keyword evidence="6" id="KW-1185">Reference proteome</keyword>
<dbReference type="InterPro" id="IPR036388">
    <property type="entry name" value="WH-like_DNA-bd_sf"/>
</dbReference>
<evidence type="ECO:0000256" key="1">
    <source>
        <dbReference type="ARBA" id="ARBA00023015"/>
    </source>
</evidence>
<evidence type="ECO:0000256" key="3">
    <source>
        <dbReference type="ARBA" id="ARBA00023163"/>
    </source>
</evidence>
<evidence type="ECO:0000256" key="2">
    <source>
        <dbReference type="ARBA" id="ARBA00023125"/>
    </source>
</evidence>
<dbReference type="Pfam" id="PF01638">
    <property type="entry name" value="HxlR"/>
    <property type="match status" value="1"/>
</dbReference>
<dbReference type="InterPro" id="IPR036390">
    <property type="entry name" value="WH_DNA-bd_sf"/>
</dbReference>
<keyword evidence="3" id="KW-0804">Transcription</keyword>
<gene>
    <name evidence="5" type="ORF">GCM10011505_13000</name>
</gene>
<keyword evidence="2" id="KW-0238">DNA-binding</keyword>
<dbReference type="EMBL" id="BMDZ01000010">
    <property type="protein sequence ID" value="GGB32947.1"/>
    <property type="molecule type" value="Genomic_DNA"/>
</dbReference>
<feature type="domain" description="HTH hxlR-type" evidence="4">
    <location>
        <begin position="11"/>
        <end position="108"/>
    </location>
</feature>
<dbReference type="Proteomes" id="UP000603352">
    <property type="component" value="Unassembled WGS sequence"/>
</dbReference>
<organism evidence="5 6">
    <name type="scientific">Tistrella bauzanensis</name>
    <dbReference type="NCBI Taxonomy" id="657419"/>
    <lineage>
        <taxon>Bacteria</taxon>
        <taxon>Pseudomonadati</taxon>
        <taxon>Pseudomonadota</taxon>
        <taxon>Alphaproteobacteria</taxon>
        <taxon>Geminicoccales</taxon>
        <taxon>Geminicoccaceae</taxon>
        <taxon>Tistrella</taxon>
    </lineage>
</organism>
<dbReference type="InterPro" id="IPR002577">
    <property type="entry name" value="HTH_HxlR"/>
</dbReference>
<dbReference type="PROSITE" id="PS51118">
    <property type="entry name" value="HTH_HXLR"/>
    <property type="match status" value="1"/>
</dbReference>
<accession>A0ABQ1ICD6</accession>
<evidence type="ECO:0000259" key="4">
    <source>
        <dbReference type="PROSITE" id="PS51118"/>
    </source>
</evidence>
<evidence type="ECO:0000313" key="6">
    <source>
        <dbReference type="Proteomes" id="UP000603352"/>
    </source>
</evidence>
<sequence length="171" mass="19799">MRWKELEEEQCSIARTLSVIGDRWTLLILRECFMRVRRFEYFQSRLGITRHVLADRLRKLVEAGVLVRVPYQDRPVREEYRLTRKGLDLYPVLMSILKWGDTWRSDSDGVPVLHRHLPCGHVFQPVMACSECGEPVNPREVSVEPGPGITDEDAERYFVYGRHGSAGRATG</sequence>
<dbReference type="RefSeq" id="WP_188575944.1">
    <property type="nucleotide sequence ID" value="NZ_BMDZ01000010.1"/>
</dbReference>
<dbReference type="PANTHER" id="PTHR33204">
    <property type="entry name" value="TRANSCRIPTIONAL REGULATOR, MARR FAMILY"/>
    <property type="match status" value="1"/>
</dbReference>
<protein>
    <submittedName>
        <fullName evidence="5">Transcriptional regulator</fullName>
    </submittedName>
</protein>
<keyword evidence="1" id="KW-0805">Transcription regulation</keyword>
<dbReference type="SUPFAM" id="SSF46785">
    <property type="entry name" value="Winged helix' DNA-binding domain"/>
    <property type="match status" value="1"/>
</dbReference>
<evidence type="ECO:0000313" key="5">
    <source>
        <dbReference type="EMBL" id="GGB32947.1"/>
    </source>
</evidence>
<comment type="caution">
    <text evidence="5">The sequence shown here is derived from an EMBL/GenBank/DDBJ whole genome shotgun (WGS) entry which is preliminary data.</text>
</comment>
<dbReference type="Gene3D" id="1.10.10.10">
    <property type="entry name" value="Winged helix-like DNA-binding domain superfamily/Winged helix DNA-binding domain"/>
    <property type="match status" value="1"/>
</dbReference>
<name>A0ABQ1ICD6_9PROT</name>
<reference evidence="6" key="1">
    <citation type="journal article" date="2019" name="Int. J. Syst. Evol. Microbiol.">
        <title>The Global Catalogue of Microorganisms (GCM) 10K type strain sequencing project: providing services to taxonomists for standard genome sequencing and annotation.</title>
        <authorList>
            <consortium name="The Broad Institute Genomics Platform"/>
            <consortium name="The Broad Institute Genome Sequencing Center for Infectious Disease"/>
            <person name="Wu L."/>
            <person name="Ma J."/>
        </authorList>
    </citation>
    <scope>NUCLEOTIDE SEQUENCE [LARGE SCALE GENOMIC DNA]</scope>
    <source>
        <strain evidence="6">CGMCC 1.10188</strain>
    </source>
</reference>